<evidence type="ECO:0000256" key="1">
    <source>
        <dbReference type="SAM" id="Phobius"/>
    </source>
</evidence>
<dbReference type="Proteomes" id="UP000501802">
    <property type="component" value="Chromosome"/>
</dbReference>
<dbReference type="AlphaFoldDB" id="A0A6G9AUW8"/>
<keyword evidence="1" id="KW-0472">Membrane</keyword>
<organism evidence="2 3">
    <name type="scientific">Spirosoma aureum</name>
    <dbReference type="NCBI Taxonomy" id="2692134"/>
    <lineage>
        <taxon>Bacteria</taxon>
        <taxon>Pseudomonadati</taxon>
        <taxon>Bacteroidota</taxon>
        <taxon>Cytophagia</taxon>
        <taxon>Cytophagales</taxon>
        <taxon>Cytophagaceae</taxon>
        <taxon>Spirosoma</taxon>
    </lineage>
</organism>
<gene>
    <name evidence="2" type="ORF">G8759_27835</name>
</gene>
<keyword evidence="3" id="KW-1185">Reference proteome</keyword>
<evidence type="ECO:0000313" key="2">
    <source>
        <dbReference type="EMBL" id="QIP16178.1"/>
    </source>
</evidence>
<keyword evidence="1" id="KW-0812">Transmembrane</keyword>
<dbReference type="EMBL" id="CP050063">
    <property type="protein sequence ID" value="QIP16178.1"/>
    <property type="molecule type" value="Genomic_DNA"/>
</dbReference>
<name>A0A6G9AUW8_9BACT</name>
<dbReference type="RefSeq" id="WP_167215825.1">
    <property type="nucleotide sequence ID" value="NZ_CP050063.1"/>
</dbReference>
<keyword evidence="1" id="KW-1133">Transmembrane helix</keyword>
<proteinExistence type="predicted"/>
<feature type="transmembrane region" description="Helical" evidence="1">
    <location>
        <begin position="21"/>
        <end position="47"/>
    </location>
</feature>
<reference evidence="2 3" key="1">
    <citation type="submission" date="2020-03" db="EMBL/GenBank/DDBJ databases">
        <authorList>
            <person name="Kim M.K."/>
        </authorList>
    </citation>
    <scope>NUCLEOTIDE SEQUENCE [LARGE SCALE GENOMIC DNA]</scope>
    <source>
        <strain evidence="2 3">BT328</strain>
    </source>
</reference>
<protein>
    <submittedName>
        <fullName evidence="2">Uncharacterized protein</fullName>
    </submittedName>
</protein>
<dbReference type="KEGG" id="spib:G8759_27835"/>
<evidence type="ECO:0000313" key="3">
    <source>
        <dbReference type="Proteomes" id="UP000501802"/>
    </source>
</evidence>
<sequence>MKARIFRTLDILAFSQKTIRSSLVVIITDQIQVTVWLSAISLVVSFAEFVIVH</sequence>
<accession>A0A6G9AUW8</accession>